<evidence type="ECO:0000256" key="7">
    <source>
        <dbReference type="ARBA" id="ARBA00022840"/>
    </source>
</evidence>
<feature type="transmembrane region" description="Helical" evidence="9">
    <location>
        <begin position="74"/>
        <end position="94"/>
    </location>
</feature>
<reference evidence="11 12" key="1">
    <citation type="submission" date="2017-08" db="EMBL/GenBank/DDBJ databases">
        <title>Substantial Increase in Enzyme Production by Combined Drug-Resistance Mutations in Paenibacillus agaridevorans.</title>
        <authorList>
            <person name="Tanaka Y."/>
            <person name="Funane K."/>
            <person name="Hosaka T."/>
            <person name="Shiwa Y."/>
            <person name="Fujita N."/>
            <person name="Miyazaki T."/>
            <person name="Yoshikawa H."/>
            <person name="Murakami K."/>
            <person name="Kasahara K."/>
            <person name="Inaoka T."/>
            <person name="Hiraga Y."/>
            <person name="Ochi K."/>
        </authorList>
    </citation>
    <scope>NUCLEOTIDE SEQUENCE [LARGE SCALE GENOMIC DNA]</scope>
    <source>
        <strain evidence="11 12">T-3040</strain>
    </source>
</reference>
<dbReference type="PRINTS" id="PR00344">
    <property type="entry name" value="BCTRLSENSOR"/>
</dbReference>
<evidence type="ECO:0000313" key="11">
    <source>
        <dbReference type="EMBL" id="GBG06120.1"/>
    </source>
</evidence>
<dbReference type="RefSeq" id="WP_108991492.1">
    <property type="nucleotide sequence ID" value="NZ_BDQX01000036.1"/>
</dbReference>
<keyword evidence="9" id="KW-0812">Transmembrane</keyword>
<keyword evidence="4" id="KW-0808">Transferase</keyword>
<comment type="caution">
    <text evidence="11">The sequence shown here is derived from an EMBL/GenBank/DDBJ whole genome shotgun (WGS) entry which is preliminary data.</text>
</comment>
<dbReference type="PANTHER" id="PTHR43065">
    <property type="entry name" value="SENSOR HISTIDINE KINASE"/>
    <property type="match status" value="1"/>
</dbReference>
<dbReference type="EC" id="2.7.13.3" evidence="2"/>
<comment type="catalytic activity">
    <reaction evidence="1">
        <text>ATP + protein L-histidine = ADP + protein N-phospho-L-histidine.</text>
        <dbReference type="EC" id="2.7.13.3"/>
    </reaction>
</comment>
<dbReference type="CDD" id="cd00075">
    <property type="entry name" value="HATPase"/>
    <property type="match status" value="1"/>
</dbReference>
<dbReference type="PROSITE" id="PS50109">
    <property type="entry name" value="HIS_KIN"/>
    <property type="match status" value="1"/>
</dbReference>
<evidence type="ECO:0000256" key="3">
    <source>
        <dbReference type="ARBA" id="ARBA00022553"/>
    </source>
</evidence>
<accession>A0A2R5EHR8</accession>
<feature type="transmembrane region" description="Helical" evidence="9">
    <location>
        <begin position="161"/>
        <end position="182"/>
    </location>
</feature>
<feature type="transmembrane region" description="Helical" evidence="9">
    <location>
        <begin position="194"/>
        <end position="216"/>
    </location>
</feature>
<dbReference type="InterPro" id="IPR036890">
    <property type="entry name" value="HATPase_C_sf"/>
</dbReference>
<proteinExistence type="predicted"/>
<feature type="transmembrane region" description="Helical" evidence="9">
    <location>
        <begin position="101"/>
        <end position="122"/>
    </location>
</feature>
<evidence type="ECO:0000313" key="12">
    <source>
        <dbReference type="Proteomes" id="UP000245202"/>
    </source>
</evidence>
<name>A0A2R5EHR8_9BACL</name>
<dbReference type="Pfam" id="PF02518">
    <property type="entry name" value="HATPase_c"/>
    <property type="match status" value="1"/>
</dbReference>
<sequence length="457" mass="50978">MLFVLIALWSIAAIVWISEPGSAVNRRLGGLAFTGGTGALAAMIDLKWLPQAEEAGAGQSTLRLLYEVQALSSISSYYGIPYFFLLFAIAYSGLRVSRGLAVALPVLLLIPIILCIFLTPYYTIYYPISFKVVVWWAVPYMLTGAVLVLSKRVPPSVYARTHWIVCFAVLPPALFCMFMNYILPSLGMLRMWVYNTWLVGLGAAVFVIGLFTYGFMGMRVLIQRRRYDSTLRAVTSGTAMLNHAIKNDAGKLRLFGEKMKRHAIATSQQELLADVEAVLSASRHMEEMVRRVHRRTEDLELRPERVELSSVLREALELAKPSASSVRLETAFAEGWQCEVDKTQLAEAFGNIVTNAIQAMSERGDAMLRVKLTATKRELVIKVADNGPGMDREQRLQAFEPFYSTKRGSGSFGLGLPYAYHVMSKHKGSLTMRSRPGEGTTFYMTLPKRAVKAVRMD</sequence>
<protein>
    <recommendedName>
        <fullName evidence="2">histidine kinase</fullName>
        <ecNumber evidence="2">2.7.13.3</ecNumber>
    </recommendedName>
</protein>
<gene>
    <name evidence="11" type="ORF">PAT3040_00624</name>
</gene>
<keyword evidence="3" id="KW-0597">Phosphoprotein</keyword>
<dbReference type="GO" id="GO:0004673">
    <property type="term" value="F:protein histidine kinase activity"/>
    <property type="evidence" value="ECO:0007669"/>
    <property type="project" value="UniProtKB-EC"/>
</dbReference>
<keyword evidence="8" id="KW-0902">Two-component regulatory system</keyword>
<keyword evidence="12" id="KW-1185">Reference proteome</keyword>
<organism evidence="11 12">
    <name type="scientific">Paenibacillus agaridevorans</name>
    <dbReference type="NCBI Taxonomy" id="171404"/>
    <lineage>
        <taxon>Bacteria</taxon>
        <taxon>Bacillati</taxon>
        <taxon>Bacillota</taxon>
        <taxon>Bacilli</taxon>
        <taxon>Bacillales</taxon>
        <taxon>Paenibacillaceae</taxon>
        <taxon>Paenibacillus</taxon>
    </lineage>
</organism>
<evidence type="ECO:0000259" key="10">
    <source>
        <dbReference type="PROSITE" id="PS50109"/>
    </source>
</evidence>
<dbReference type="GO" id="GO:0005524">
    <property type="term" value="F:ATP binding"/>
    <property type="evidence" value="ECO:0007669"/>
    <property type="project" value="UniProtKB-KW"/>
</dbReference>
<keyword evidence="9" id="KW-0472">Membrane</keyword>
<dbReference type="Proteomes" id="UP000245202">
    <property type="component" value="Unassembled WGS sequence"/>
</dbReference>
<evidence type="ECO:0000256" key="9">
    <source>
        <dbReference type="SAM" id="Phobius"/>
    </source>
</evidence>
<dbReference type="Gene3D" id="3.30.565.10">
    <property type="entry name" value="Histidine kinase-like ATPase, C-terminal domain"/>
    <property type="match status" value="1"/>
</dbReference>
<evidence type="ECO:0000256" key="1">
    <source>
        <dbReference type="ARBA" id="ARBA00000085"/>
    </source>
</evidence>
<feature type="domain" description="Histidine kinase" evidence="10">
    <location>
        <begin position="240"/>
        <end position="450"/>
    </location>
</feature>
<dbReference type="GO" id="GO:0000160">
    <property type="term" value="P:phosphorelay signal transduction system"/>
    <property type="evidence" value="ECO:0007669"/>
    <property type="project" value="UniProtKB-KW"/>
</dbReference>
<keyword evidence="5" id="KW-0547">Nucleotide-binding</keyword>
<dbReference type="AlphaFoldDB" id="A0A2R5EHR8"/>
<dbReference type="InterPro" id="IPR004358">
    <property type="entry name" value="Sig_transdc_His_kin-like_C"/>
</dbReference>
<dbReference type="PANTHER" id="PTHR43065:SF10">
    <property type="entry name" value="PEROXIDE STRESS-ACTIVATED HISTIDINE KINASE MAK3"/>
    <property type="match status" value="1"/>
</dbReference>
<dbReference type="InterPro" id="IPR003594">
    <property type="entry name" value="HATPase_dom"/>
</dbReference>
<evidence type="ECO:0000256" key="2">
    <source>
        <dbReference type="ARBA" id="ARBA00012438"/>
    </source>
</evidence>
<evidence type="ECO:0000256" key="6">
    <source>
        <dbReference type="ARBA" id="ARBA00022777"/>
    </source>
</evidence>
<dbReference type="SUPFAM" id="SSF55874">
    <property type="entry name" value="ATPase domain of HSP90 chaperone/DNA topoisomerase II/histidine kinase"/>
    <property type="match status" value="1"/>
</dbReference>
<keyword evidence="6" id="KW-0418">Kinase</keyword>
<keyword evidence="7 11" id="KW-0067">ATP-binding</keyword>
<keyword evidence="9" id="KW-1133">Transmembrane helix</keyword>
<dbReference type="InterPro" id="IPR005467">
    <property type="entry name" value="His_kinase_dom"/>
</dbReference>
<evidence type="ECO:0000256" key="8">
    <source>
        <dbReference type="ARBA" id="ARBA00023012"/>
    </source>
</evidence>
<evidence type="ECO:0000256" key="5">
    <source>
        <dbReference type="ARBA" id="ARBA00022741"/>
    </source>
</evidence>
<dbReference type="EMBL" id="BDQX01000036">
    <property type="protein sequence ID" value="GBG06120.1"/>
    <property type="molecule type" value="Genomic_DNA"/>
</dbReference>
<dbReference type="SMART" id="SM00387">
    <property type="entry name" value="HATPase_c"/>
    <property type="match status" value="1"/>
</dbReference>
<feature type="transmembrane region" description="Helical" evidence="9">
    <location>
        <begin position="128"/>
        <end position="149"/>
    </location>
</feature>
<evidence type="ECO:0000256" key="4">
    <source>
        <dbReference type="ARBA" id="ARBA00022679"/>
    </source>
</evidence>